<dbReference type="SFLD" id="SFLDG01067">
    <property type="entry name" value="SPASM/twitch_domain_containing"/>
    <property type="match status" value="1"/>
</dbReference>
<dbReference type="InterPro" id="IPR023885">
    <property type="entry name" value="4Fe4S-binding_SPASM_dom"/>
</dbReference>
<evidence type="ECO:0000256" key="5">
    <source>
        <dbReference type="ARBA" id="ARBA00023014"/>
    </source>
</evidence>
<evidence type="ECO:0000256" key="4">
    <source>
        <dbReference type="ARBA" id="ARBA00023004"/>
    </source>
</evidence>
<dbReference type="PANTHER" id="PTHR43273">
    <property type="entry name" value="ANAEROBIC SULFATASE-MATURATING ENZYME HOMOLOG ASLB-RELATED"/>
    <property type="match status" value="1"/>
</dbReference>
<dbReference type="Proteomes" id="UP000777265">
    <property type="component" value="Unassembled WGS sequence"/>
</dbReference>
<keyword evidence="5" id="KW-0411">Iron-sulfur</keyword>
<organism evidence="8 9">
    <name type="scientific">Syntrophorhabdus aromaticivorans</name>
    <dbReference type="NCBI Taxonomy" id="328301"/>
    <lineage>
        <taxon>Bacteria</taxon>
        <taxon>Pseudomonadati</taxon>
        <taxon>Thermodesulfobacteriota</taxon>
        <taxon>Syntrophorhabdia</taxon>
        <taxon>Syntrophorhabdales</taxon>
        <taxon>Syntrophorhabdaceae</taxon>
        <taxon>Syntrophorhabdus</taxon>
    </lineage>
</organism>
<dbReference type="NCBIfam" id="TIGR04085">
    <property type="entry name" value="rSAM_more_4Fe4S"/>
    <property type="match status" value="1"/>
</dbReference>
<dbReference type="Gene3D" id="3.20.20.70">
    <property type="entry name" value="Aldolase class I"/>
    <property type="match status" value="2"/>
</dbReference>
<dbReference type="GO" id="GO:0016491">
    <property type="term" value="F:oxidoreductase activity"/>
    <property type="evidence" value="ECO:0007669"/>
    <property type="project" value="InterPro"/>
</dbReference>
<dbReference type="InterPro" id="IPR058240">
    <property type="entry name" value="rSAM_sf"/>
</dbReference>
<dbReference type="SFLD" id="SFLDS00029">
    <property type="entry name" value="Radical_SAM"/>
    <property type="match status" value="1"/>
</dbReference>
<name>A0A971S1E9_9BACT</name>
<dbReference type="CDD" id="cd01335">
    <property type="entry name" value="Radical_SAM"/>
    <property type="match status" value="1"/>
</dbReference>
<dbReference type="GO" id="GO:0051536">
    <property type="term" value="F:iron-sulfur cluster binding"/>
    <property type="evidence" value="ECO:0007669"/>
    <property type="project" value="UniProtKB-KW"/>
</dbReference>
<accession>A0A971S1E9</accession>
<evidence type="ECO:0000256" key="3">
    <source>
        <dbReference type="ARBA" id="ARBA00022723"/>
    </source>
</evidence>
<comment type="caution">
    <text evidence="8">The sequence shown here is derived from an EMBL/GenBank/DDBJ whole genome shotgun (WGS) entry which is preliminary data.</text>
</comment>
<dbReference type="PANTHER" id="PTHR43273:SF3">
    <property type="entry name" value="ANAEROBIC SULFATASE-MATURATING ENZYME HOMOLOG ASLB-RELATED"/>
    <property type="match status" value="1"/>
</dbReference>
<dbReference type="GO" id="GO:0046872">
    <property type="term" value="F:metal ion binding"/>
    <property type="evidence" value="ECO:0007669"/>
    <property type="project" value="UniProtKB-KW"/>
</dbReference>
<evidence type="ECO:0000259" key="7">
    <source>
        <dbReference type="Pfam" id="PF04055"/>
    </source>
</evidence>
<reference evidence="8" key="1">
    <citation type="journal article" date="2020" name="Biotechnol. Biofuels">
        <title>New insights from the biogas microbiome by comprehensive genome-resolved metagenomics of nearly 1600 species originating from multiple anaerobic digesters.</title>
        <authorList>
            <person name="Campanaro S."/>
            <person name="Treu L."/>
            <person name="Rodriguez-R L.M."/>
            <person name="Kovalovszki A."/>
            <person name="Ziels R.M."/>
            <person name="Maus I."/>
            <person name="Zhu X."/>
            <person name="Kougias P.G."/>
            <person name="Basile A."/>
            <person name="Luo G."/>
            <person name="Schluter A."/>
            <person name="Konstantinidis K.T."/>
            <person name="Angelidaki I."/>
        </authorList>
    </citation>
    <scope>NUCLEOTIDE SEQUENCE</scope>
    <source>
        <strain evidence="8">AS06rmzACSIP_7</strain>
    </source>
</reference>
<comment type="cofactor">
    <cofactor evidence="1">
        <name>[4Fe-4S] cluster</name>
        <dbReference type="ChEBI" id="CHEBI:49883"/>
    </cofactor>
</comment>
<evidence type="ECO:0000256" key="6">
    <source>
        <dbReference type="ARBA" id="ARBA00023601"/>
    </source>
</evidence>
<gene>
    <name evidence="8" type="ORF">GXY80_13270</name>
</gene>
<evidence type="ECO:0000256" key="2">
    <source>
        <dbReference type="ARBA" id="ARBA00022691"/>
    </source>
</evidence>
<reference evidence="8" key="2">
    <citation type="submission" date="2020-01" db="EMBL/GenBank/DDBJ databases">
        <authorList>
            <person name="Campanaro S."/>
        </authorList>
    </citation>
    <scope>NUCLEOTIDE SEQUENCE</scope>
    <source>
        <strain evidence="8">AS06rmzACSIP_7</strain>
    </source>
</reference>
<evidence type="ECO:0000256" key="1">
    <source>
        <dbReference type="ARBA" id="ARBA00001966"/>
    </source>
</evidence>
<keyword evidence="3" id="KW-0479">Metal-binding</keyword>
<protein>
    <submittedName>
        <fullName evidence="8">SPASM domain-containing protein</fullName>
    </submittedName>
</protein>
<dbReference type="AlphaFoldDB" id="A0A971S1E9"/>
<keyword evidence="2" id="KW-0949">S-adenosyl-L-methionine</keyword>
<proteinExistence type="inferred from homology"/>
<dbReference type="InterPro" id="IPR013785">
    <property type="entry name" value="Aldolase_TIM"/>
</dbReference>
<dbReference type="InterPro" id="IPR007197">
    <property type="entry name" value="rSAM"/>
</dbReference>
<comment type="similarity">
    <text evidence="6">Belongs to the radical SAM superfamily. Anaerobic sulfatase-maturating enzyme family.</text>
</comment>
<sequence>MRRPTEHSEQLKRMYSKDDGRLQGEDGWEKFPFFWFILFLSYKCTRRCQYCYAYNQVGDDNTGEMDEDTFSRLLEWIPEVWKVNNVKVNAVGFLGGEPLLRTERIKRVMDSVYQNTDGMQGFLYTNGDLIDSVNWDDLVDIQWMSTNITDISIEELSRRMTIISERSNVIGQTIVATLDEYNLERVLDISRFGIENGYRLRYYGNAYKGLDTAYKKRLLKKYHELCDLLEDYVVKGYDVHTTFLLDFLIPLWDLELSPYPCGKRLAVVYPDGTIGPCIRNHSFKTGTIFDENPLSKIQCYDFHHDIRRPDLPHECKKCEVRTTCHAGCPNDKLLFWDATSGKSVVCDVHREIIPRLRHLDKLKNGVKSKPSDV</sequence>
<evidence type="ECO:0000313" key="8">
    <source>
        <dbReference type="EMBL" id="NLW36425.1"/>
    </source>
</evidence>
<evidence type="ECO:0000313" key="9">
    <source>
        <dbReference type="Proteomes" id="UP000777265"/>
    </source>
</evidence>
<keyword evidence="4" id="KW-0408">Iron</keyword>
<dbReference type="Pfam" id="PF04055">
    <property type="entry name" value="Radical_SAM"/>
    <property type="match status" value="1"/>
</dbReference>
<dbReference type="EMBL" id="JAAYEE010000251">
    <property type="protein sequence ID" value="NLW36425.1"/>
    <property type="molecule type" value="Genomic_DNA"/>
</dbReference>
<feature type="domain" description="Radical SAM core" evidence="7">
    <location>
        <begin position="41"/>
        <end position="159"/>
    </location>
</feature>
<dbReference type="SUPFAM" id="SSF102114">
    <property type="entry name" value="Radical SAM enzymes"/>
    <property type="match status" value="1"/>
</dbReference>
<dbReference type="InterPro" id="IPR023867">
    <property type="entry name" value="Sulphatase_maturase_rSAM"/>
</dbReference>